<dbReference type="STRING" id="670386.D3BAH6"/>
<proteinExistence type="inferred from homology"/>
<dbReference type="GO" id="GO:0005634">
    <property type="term" value="C:nucleus"/>
    <property type="evidence" value="ECO:0007669"/>
    <property type="project" value="UniProtKB-SubCell"/>
</dbReference>
<dbReference type="GO" id="GO:0005737">
    <property type="term" value="C:cytoplasm"/>
    <property type="evidence" value="ECO:0007669"/>
    <property type="project" value="UniProtKB-SubCell"/>
</dbReference>
<comment type="subunit">
    <text evidence="4">Component of the proteasome complex.</text>
</comment>
<dbReference type="PROSITE" id="PS51476">
    <property type="entry name" value="PROTEASOME_BETA_2"/>
    <property type="match status" value="1"/>
</dbReference>
<dbReference type="OMA" id="MKRDHDK"/>
<dbReference type="InterPro" id="IPR035206">
    <property type="entry name" value="Proteasome_beta2"/>
</dbReference>
<dbReference type="InParanoid" id="D3BAH6"/>
<dbReference type="FunCoup" id="D3BAH6">
    <property type="interactions" value="806"/>
</dbReference>
<evidence type="ECO:0000256" key="2">
    <source>
        <dbReference type="ARBA" id="ARBA00022942"/>
    </source>
</evidence>
<protein>
    <recommendedName>
        <fullName evidence="4">Proteasome subunit beta</fullName>
    </recommendedName>
</protein>
<evidence type="ECO:0000256" key="3">
    <source>
        <dbReference type="ARBA" id="ARBA00023242"/>
    </source>
</evidence>
<evidence type="ECO:0000313" key="6">
    <source>
        <dbReference type="Proteomes" id="UP000001396"/>
    </source>
</evidence>
<sequence>METLLSFVVADGVLCLADSNINHSIVKMKEDEDKIAVLDEFKLLSSAGEPGDRTQFCEFIAKNLKLYQLRNGYSLSTSATAHFIRNELATALRRNPYNVNLLVAGYDEKTGPAVYYMDYLASLQKLDFGCHGYAAYFLLGLLDRLHHKDMSYEEGVELMHKCCEELQTRFLVGGKYTLKYISKDGIQVVPFKVGDRKKNNQP</sequence>
<dbReference type="InterPro" id="IPR029055">
    <property type="entry name" value="Ntn_hydrolases_N"/>
</dbReference>
<keyword evidence="1 4" id="KW-0963">Cytoplasm</keyword>
<dbReference type="EMBL" id="ADBJ01000025">
    <property type="protein sequence ID" value="EFA81563.1"/>
    <property type="molecule type" value="Genomic_DNA"/>
</dbReference>
<keyword evidence="6" id="KW-1185">Reference proteome</keyword>
<dbReference type="Proteomes" id="UP000001396">
    <property type="component" value="Unassembled WGS sequence"/>
</dbReference>
<keyword evidence="2 4" id="KW-0647">Proteasome</keyword>
<dbReference type="MEROPS" id="T01.984"/>
<evidence type="ECO:0000313" key="5">
    <source>
        <dbReference type="EMBL" id="EFA81563.1"/>
    </source>
</evidence>
<comment type="caution">
    <text evidence="5">The sequence shown here is derived from an EMBL/GenBank/DDBJ whole genome shotgun (WGS) entry which is preliminary data.</text>
</comment>
<dbReference type="GeneID" id="31361036"/>
<dbReference type="InterPro" id="IPR023333">
    <property type="entry name" value="Proteasome_suB-type"/>
</dbReference>
<dbReference type="PANTHER" id="PTHR32194:SF2">
    <property type="entry name" value="PROTEASOME SUBUNIT BETA TYPE-1"/>
    <property type="match status" value="1"/>
</dbReference>
<dbReference type="PANTHER" id="PTHR32194">
    <property type="entry name" value="METALLOPROTEASE TLDD"/>
    <property type="match status" value="1"/>
</dbReference>
<comment type="subcellular location">
    <subcellularLocation>
        <location evidence="4">Cytoplasm</location>
    </subcellularLocation>
    <subcellularLocation>
        <location evidence="4">Nucleus</location>
    </subcellularLocation>
</comment>
<dbReference type="InterPro" id="IPR001353">
    <property type="entry name" value="Proteasome_sua/b"/>
</dbReference>
<name>D3BAH6_HETP5</name>
<keyword evidence="3 4" id="KW-0539">Nucleus</keyword>
<dbReference type="Pfam" id="PF00227">
    <property type="entry name" value="Proteasome"/>
    <property type="match status" value="1"/>
</dbReference>
<dbReference type="GO" id="GO:0005839">
    <property type="term" value="C:proteasome core complex"/>
    <property type="evidence" value="ECO:0007669"/>
    <property type="project" value="InterPro"/>
</dbReference>
<dbReference type="CDD" id="cd03758">
    <property type="entry name" value="proteasome_beta_type_2"/>
    <property type="match status" value="1"/>
</dbReference>
<dbReference type="Gene3D" id="3.60.20.10">
    <property type="entry name" value="Glutamine Phosphoribosylpyrophosphate, subunit 1, domain 1"/>
    <property type="match status" value="1"/>
</dbReference>
<dbReference type="RefSeq" id="XP_020433680.1">
    <property type="nucleotide sequence ID" value="XM_020576431.1"/>
</dbReference>
<gene>
    <name evidence="5" type="primary">psmB2</name>
    <name evidence="5" type="ORF">PPL_05552</name>
</gene>
<accession>D3BAH6</accession>
<dbReference type="AlphaFoldDB" id="D3BAH6"/>
<evidence type="ECO:0000256" key="1">
    <source>
        <dbReference type="ARBA" id="ARBA00022490"/>
    </source>
</evidence>
<organism evidence="5 6">
    <name type="scientific">Heterostelium pallidum (strain ATCC 26659 / Pp 5 / PN500)</name>
    <name type="common">Cellular slime mold</name>
    <name type="synonym">Polysphondylium pallidum</name>
    <dbReference type="NCBI Taxonomy" id="670386"/>
    <lineage>
        <taxon>Eukaryota</taxon>
        <taxon>Amoebozoa</taxon>
        <taxon>Evosea</taxon>
        <taxon>Eumycetozoa</taxon>
        <taxon>Dictyostelia</taxon>
        <taxon>Acytosteliales</taxon>
        <taxon>Acytosteliaceae</taxon>
        <taxon>Heterostelium</taxon>
    </lineage>
</organism>
<reference evidence="5 6" key="1">
    <citation type="journal article" date="2011" name="Genome Res.">
        <title>Phylogeny-wide analysis of social amoeba genomes highlights ancient origins for complex intercellular communication.</title>
        <authorList>
            <person name="Heidel A.J."/>
            <person name="Lawal H.M."/>
            <person name="Felder M."/>
            <person name="Schilde C."/>
            <person name="Helps N.R."/>
            <person name="Tunggal B."/>
            <person name="Rivero F."/>
            <person name="John U."/>
            <person name="Schleicher M."/>
            <person name="Eichinger L."/>
            <person name="Platzer M."/>
            <person name="Noegel A.A."/>
            <person name="Schaap P."/>
            <person name="Gloeckner G."/>
        </authorList>
    </citation>
    <scope>NUCLEOTIDE SEQUENCE [LARGE SCALE GENOMIC DNA]</scope>
    <source>
        <strain evidence="6">ATCC 26659 / Pp 5 / PN500</strain>
    </source>
</reference>
<dbReference type="GO" id="GO:0010498">
    <property type="term" value="P:proteasomal protein catabolic process"/>
    <property type="evidence" value="ECO:0007669"/>
    <property type="project" value="InterPro"/>
</dbReference>
<comment type="function">
    <text evidence="4">Component of the proteasome, a multicatalytic proteinase complex which is characterized by its ability to cleave peptides with Arg, Phe, Tyr, Leu, and Glu adjacent to the leaving group at neutral or slightly basic pH. The proteasome has an ATP-dependent proteolytic activity.</text>
</comment>
<evidence type="ECO:0000256" key="4">
    <source>
        <dbReference type="RuleBase" id="RU004203"/>
    </source>
</evidence>
<dbReference type="SUPFAM" id="SSF56235">
    <property type="entry name" value="N-terminal nucleophile aminohydrolases (Ntn hydrolases)"/>
    <property type="match status" value="1"/>
</dbReference>
<comment type="similarity">
    <text evidence="4">Belongs to the peptidase T1B family.</text>
</comment>
<dbReference type="FunFam" id="3.60.20.10:FF:000008">
    <property type="entry name" value="Proteasome subunit beta type-4"/>
    <property type="match status" value="1"/>
</dbReference>